<reference evidence="1 2" key="1">
    <citation type="submission" date="2018-06" db="EMBL/GenBank/DDBJ databases">
        <title>Genomic Encyclopedia of Archaeal and Bacterial Type Strains, Phase II (KMG-II): from individual species to whole genera.</title>
        <authorList>
            <person name="Goeker M."/>
        </authorList>
    </citation>
    <scope>NUCLEOTIDE SEQUENCE [LARGE SCALE GENOMIC DNA]</scope>
    <source>
        <strain evidence="1 2">DSM 24525</strain>
    </source>
</reference>
<proteinExistence type="predicted"/>
<dbReference type="Gene3D" id="3.30.160.150">
    <property type="entry name" value="Lipoprotein like domain"/>
    <property type="match status" value="1"/>
</dbReference>
<dbReference type="AlphaFoldDB" id="A0A2W7IKN5"/>
<dbReference type="Proteomes" id="UP000249688">
    <property type="component" value="Unassembled WGS sequence"/>
</dbReference>
<dbReference type="EMBL" id="QKYU01000009">
    <property type="protein sequence ID" value="PZW46577.1"/>
    <property type="molecule type" value="Genomic_DNA"/>
</dbReference>
<name>A0A2W7IKN5_9PROT</name>
<accession>A0A2W7IKN5</accession>
<dbReference type="InterPro" id="IPR007485">
    <property type="entry name" value="LPS_assembly_LptE"/>
</dbReference>
<organism evidence="1 2">
    <name type="scientific">Humitalea rosea</name>
    <dbReference type="NCBI Taxonomy" id="990373"/>
    <lineage>
        <taxon>Bacteria</taxon>
        <taxon>Pseudomonadati</taxon>
        <taxon>Pseudomonadota</taxon>
        <taxon>Alphaproteobacteria</taxon>
        <taxon>Acetobacterales</taxon>
        <taxon>Roseomonadaceae</taxon>
        <taxon>Humitalea</taxon>
    </lineage>
</organism>
<protein>
    <submittedName>
        <fullName evidence="1">LPS-assembly lipoprotein</fullName>
    </submittedName>
</protein>
<sequence length="186" mass="19851">MSPDASSISLPETRRRLLGGVGLLALGGCGFRPLYAPDGGGAGVADSRMAAELAAVRVGLIPERNGQLLRRALQQRLDPQGAGLPGRYDLRASFRLAADPEGFHRDGTASRIRYTATATWVLLTLGTPPEEVASGTARAAEAWNILDNQFFASDQSRGAAERRLTELLAEDIVLRLALRFRAPTVG</sequence>
<dbReference type="GO" id="GO:0043165">
    <property type="term" value="P:Gram-negative-bacterium-type cell outer membrane assembly"/>
    <property type="evidence" value="ECO:0007669"/>
    <property type="project" value="InterPro"/>
</dbReference>
<keyword evidence="2" id="KW-1185">Reference proteome</keyword>
<evidence type="ECO:0000313" key="1">
    <source>
        <dbReference type="EMBL" id="PZW46577.1"/>
    </source>
</evidence>
<dbReference type="GO" id="GO:0019867">
    <property type="term" value="C:outer membrane"/>
    <property type="evidence" value="ECO:0007669"/>
    <property type="project" value="InterPro"/>
</dbReference>
<comment type="caution">
    <text evidence="1">The sequence shown here is derived from an EMBL/GenBank/DDBJ whole genome shotgun (WGS) entry which is preliminary data.</text>
</comment>
<keyword evidence="1" id="KW-0449">Lipoprotein</keyword>
<evidence type="ECO:0000313" key="2">
    <source>
        <dbReference type="Proteomes" id="UP000249688"/>
    </source>
</evidence>
<dbReference type="Pfam" id="PF04390">
    <property type="entry name" value="LptE"/>
    <property type="match status" value="1"/>
</dbReference>
<gene>
    <name evidence="1" type="ORF">C8P66_10974</name>
</gene>